<organism evidence="2 3">
    <name type="scientific">Arthrobotrys musiformis</name>
    <dbReference type="NCBI Taxonomy" id="47236"/>
    <lineage>
        <taxon>Eukaryota</taxon>
        <taxon>Fungi</taxon>
        <taxon>Dikarya</taxon>
        <taxon>Ascomycota</taxon>
        <taxon>Pezizomycotina</taxon>
        <taxon>Orbiliomycetes</taxon>
        <taxon>Orbiliales</taxon>
        <taxon>Orbiliaceae</taxon>
        <taxon>Arthrobotrys</taxon>
    </lineage>
</organism>
<dbReference type="InterPro" id="IPR029058">
    <property type="entry name" value="AB_hydrolase_fold"/>
</dbReference>
<feature type="domain" description="AB hydrolase-1" evidence="1">
    <location>
        <begin position="68"/>
        <end position="304"/>
    </location>
</feature>
<keyword evidence="3" id="KW-1185">Reference proteome</keyword>
<dbReference type="Pfam" id="PF00561">
    <property type="entry name" value="Abhydrolase_1"/>
    <property type="match status" value="1"/>
</dbReference>
<dbReference type="InterPro" id="IPR000073">
    <property type="entry name" value="AB_hydrolase_1"/>
</dbReference>
<evidence type="ECO:0000313" key="2">
    <source>
        <dbReference type="EMBL" id="KAK6509568.1"/>
    </source>
</evidence>
<gene>
    <name evidence="2" type="ORF">TWF481_004306</name>
</gene>
<dbReference type="PRINTS" id="PR00111">
    <property type="entry name" value="ABHYDROLASE"/>
</dbReference>
<dbReference type="Gene3D" id="3.40.50.1820">
    <property type="entry name" value="alpha/beta hydrolase"/>
    <property type="match status" value="1"/>
</dbReference>
<dbReference type="InterPro" id="IPR050471">
    <property type="entry name" value="AB_hydrolase"/>
</dbReference>
<dbReference type="Proteomes" id="UP001370758">
    <property type="component" value="Unassembled WGS sequence"/>
</dbReference>
<accession>A0AAV9WJ79</accession>
<evidence type="ECO:0000313" key="3">
    <source>
        <dbReference type="Proteomes" id="UP001370758"/>
    </source>
</evidence>
<dbReference type="EMBL" id="JAVHJL010000002">
    <property type="protein sequence ID" value="KAK6509568.1"/>
    <property type="molecule type" value="Genomic_DNA"/>
</dbReference>
<comment type="caution">
    <text evidence="2">The sequence shown here is derived from an EMBL/GenBank/DDBJ whole genome shotgun (WGS) entry which is preliminary data.</text>
</comment>
<evidence type="ECO:0000259" key="1">
    <source>
        <dbReference type="Pfam" id="PF00561"/>
    </source>
</evidence>
<protein>
    <recommendedName>
        <fullName evidence="1">AB hydrolase-1 domain-containing protein</fullName>
    </recommendedName>
</protein>
<dbReference type="PANTHER" id="PTHR43433">
    <property type="entry name" value="HYDROLASE, ALPHA/BETA FOLD FAMILY PROTEIN"/>
    <property type="match status" value="1"/>
</dbReference>
<proteinExistence type="predicted"/>
<reference evidence="2 3" key="1">
    <citation type="submission" date="2023-08" db="EMBL/GenBank/DDBJ databases">
        <authorList>
            <person name="Palmer J.M."/>
        </authorList>
    </citation>
    <scope>NUCLEOTIDE SEQUENCE [LARGE SCALE GENOMIC DNA]</scope>
    <source>
        <strain evidence="2 3">TWF481</strain>
    </source>
</reference>
<dbReference type="AlphaFoldDB" id="A0AAV9WJ79"/>
<dbReference type="PANTHER" id="PTHR43433:SF5">
    <property type="entry name" value="AB HYDROLASE-1 DOMAIN-CONTAINING PROTEIN"/>
    <property type="match status" value="1"/>
</dbReference>
<dbReference type="SUPFAM" id="SSF53474">
    <property type="entry name" value="alpha/beta-Hydrolases"/>
    <property type="match status" value="1"/>
</dbReference>
<name>A0AAV9WJ79_9PEZI</name>
<sequence length="329" mass="36810">MSKMLSIPELLAHPGMQEVVIPFTASQTGLAEVAIGRGGPIKINYEIHGTGPIKLVFIMGLRAPLIAWQRQIRYFGHTHGDRYSMLVFDNRGVGASDKPLMRYTTSEMALDTKDLIDHLGWTEPVHMVGVSMGGMILQEFAYRFPDRLASIVLQSTAAVIKAEVPFFENLRRRAALIKPKTLEEQLQAARENLFGQKFLDAPDELGIFPTNADRFNAEEIWKTENVNQPPFLGFMSQLVAAGWHSCSPERLKYIGDHVKYILVAYGGQDKMIEPPHSEHLIKCLGPRARSHLFPDAGHVISTEHVYEYNDMVRDLIEEAAAATASVDNK</sequence>